<comment type="caution">
    <text evidence="2">The sequence shown here is derived from an EMBL/GenBank/DDBJ whole genome shotgun (WGS) entry which is preliminary data.</text>
</comment>
<sequence>MRDRIGRALMGLDAVFTVVAVVNGFTLMAVATDETIIVEGWRTFGFIVFVGLWALIAVWPRRVPGVWELILIHKVLVTGLALTVLDSASGAAETAWIDGWLVISTAVAYVLCRGWQAWRRPADTA</sequence>
<evidence type="ECO:0000313" key="2">
    <source>
        <dbReference type="EMBL" id="GID60900.1"/>
    </source>
</evidence>
<feature type="transmembrane region" description="Helical" evidence="1">
    <location>
        <begin position="91"/>
        <end position="112"/>
    </location>
</feature>
<reference evidence="2 3" key="1">
    <citation type="submission" date="2021-01" db="EMBL/GenBank/DDBJ databases">
        <title>Whole genome shotgun sequence of Actinoplanes couchii NBRC 106145.</title>
        <authorList>
            <person name="Komaki H."/>
            <person name="Tamura T."/>
        </authorList>
    </citation>
    <scope>NUCLEOTIDE SEQUENCE [LARGE SCALE GENOMIC DNA]</scope>
    <source>
        <strain evidence="2 3">NBRC 106145</strain>
    </source>
</reference>
<proteinExistence type="predicted"/>
<dbReference type="RefSeq" id="WP_203808350.1">
    <property type="nucleotide sequence ID" value="NZ_BAAAQE010000109.1"/>
</dbReference>
<accession>A0ABQ3XR72</accession>
<feature type="transmembrane region" description="Helical" evidence="1">
    <location>
        <begin position="12"/>
        <end position="31"/>
    </location>
</feature>
<dbReference type="Proteomes" id="UP000612282">
    <property type="component" value="Unassembled WGS sequence"/>
</dbReference>
<dbReference type="EMBL" id="BOMG01000116">
    <property type="protein sequence ID" value="GID60900.1"/>
    <property type="molecule type" value="Genomic_DNA"/>
</dbReference>
<keyword evidence="1" id="KW-0472">Membrane</keyword>
<keyword evidence="1" id="KW-0812">Transmembrane</keyword>
<keyword evidence="3" id="KW-1185">Reference proteome</keyword>
<evidence type="ECO:0000313" key="3">
    <source>
        <dbReference type="Proteomes" id="UP000612282"/>
    </source>
</evidence>
<keyword evidence="1" id="KW-1133">Transmembrane helix</keyword>
<feature type="transmembrane region" description="Helical" evidence="1">
    <location>
        <begin position="66"/>
        <end position="85"/>
    </location>
</feature>
<organism evidence="2 3">
    <name type="scientific">Actinoplanes couchii</name>
    <dbReference type="NCBI Taxonomy" id="403638"/>
    <lineage>
        <taxon>Bacteria</taxon>
        <taxon>Bacillati</taxon>
        <taxon>Actinomycetota</taxon>
        <taxon>Actinomycetes</taxon>
        <taxon>Micromonosporales</taxon>
        <taxon>Micromonosporaceae</taxon>
        <taxon>Actinoplanes</taxon>
    </lineage>
</organism>
<name>A0ABQ3XR72_9ACTN</name>
<evidence type="ECO:0008006" key="4">
    <source>
        <dbReference type="Google" id="ProtNLM"/>
    </source>
</evidence>
<protein>
    <recommendedName>
        <fullName evidence="4">Integral membrane protein</fullName>
    </recommendedName>
</protein>
<evidence type="ECO:0000256" key="1">
    <source>
        <dbReference type="SAM" id="Phobius"/>
    </source>
</evidence>
<feature type="transmembrane region" description="Helical" evidence="1">
    <location>
        <begin position="43"/>
        <end position="59"/>
    </location>
</feature>
<gene>
    <name evidence="2" type="ORF">Aco03nite_093040</name>
</gene>